<comment type="caution">
    <text evidence="9">The sequence shown here is derived from an EMBL/GenBank/DDBJ whole genome shotgun (WGS) entry which is preliminary data.</text>
</comment>
<feature type="transmembrane region" description="Helical" evidence="6">
    <location>
        <begin position="188"/>
        <end position="208"/>
    </location>
</feature>
<comment type="subcellular location">
    <subcellularLocation>
        <location evidence="1">Cell membrane</location>
        <topology evidence="1">Multi-pass membrane protein</topology>
    </subcellularLocation>
</comment>
<dbReference type="EMBL" id="JAAITX010000001">
    <property type="protein sequence ID" value="NVH57438.1"/>
    <property type="molecule type" value="Genomic_DNA"/>
</dbReference>
<dbReference type="Gene3D" id="3.40.1710.10">
    <property type="entry name" value="abc type-2 transporter like domain"/>
    <property type="match status" value="1"/>
</dbReference>
<evidence type="ECO:0000313" key="11">
    <source>
        <dbReference type="Proteomes" id="UP000701680"/>
    </source>
</evidence>
<evidence type="ECO:0000256" key="5">
    <source>
        <dbReference type="ARBA" id="ARBA00023136"/>
    </source>
</evidence>
<keyword evidence="2" id="KW-1003">Cell membrane</keyword>
<dbReference type="AlphaFoldDB" id="A0A850HCE2"/>
<name>A0A850HCE2_9FIRM</name>
<proteinExistence type="predicted"/>
<dbReference type="OrthoDB" id="9774039at2"/>
<dbReference type="PANTHER" id="PTHR30294:SF45">
    <property type="entry name" value="LINEARMYCIN RESISTANCE PERMEASE PROTEIN LNRN"/>
    <property type="match status" value="1"/>
</dbReference>
<organism evidence="9 10">
    <name type="scientific">Dorea phocaeensis</name>
    <dbReference type="NCBI Taxonomy" id="2040291"/>
    <lineage>
        <taxon>Bacteria</taxon>
        <taxon>Bacillati</taxon>
        <taxon>Bacillota</taxon>
        <taxon>Clostridia</taxon>
        <taxon>Lachnospirales</taxon>
        <taxon>Lachnospiraceae</taxon>
        <taxon>Dorea</taxon>
    </lineage>
</organism>
<feature type="transmembrane region" description="Helical" evidence="6">
    <location>
        <begin position="266"/>
        <end position="285"/>
    </location>
</feature>
<dbReference type="InterPro" id="IPR013525">
    <property type="entry name" value="ABC2_TM"/>
</dbReference>
<reference evidence="9" key="2">
    <citation type="submission" date="2020-02" db="EMBL/GenBank/DDBJ databases">
        <authorList>
            <person name="Littmann E."/>
            <person name="Sorbara M."/>
        </authorList>
    </citation>
    <scope>NUCLEOTIDE SEQUENCE</scope>
    <source>
        <strain evidence="9">MSK.17.11</strain>
        <strain evidence="8">MSK.17.38</strain>
    </source>
</reference>
<keyword evidence="4 6" id="KW-1133">Transmembrane helix</keyword>
<dbReference type="PANTHER" id="PTHR30294">
    <property type="entry name" value="MEMBRANE COMPONENT OF ABC TRANSPORTER YHHJ-RELATED"/>
    <property type="match status" value="1"/>
</dbReference>
<evidence type="ECO:0000256" key="4">
    <source>
        <dbReference type="ARBA" id="ARBA00022989"/>
    </source>
</evidence>
<dbReference type="InterPro" id="IPR051449">
    <property type="entry name" value="ABC-2_transporter_component"/>
</dbReference>
<evidence type="ECO:0000256" key="6">
    <source>
        <dbReference type="SAM" id="Phobius"/>
    </source>
</evidence>
<dbReference type="GO" id="GO:0140359">
    <property type="term" value="F:ABC-type transporter activity"/>
    <property type="evidence" value="ECO:0007669"/>
    <property type="project" value="InterPro"/>
</dbReference>
<evidence type="ECO:0000256" key="1">
    <source>
        <dbReference type="ARBA" id="ARBA00004651"/>
    </source>
</evidence>
<sequence>MTVFKGFLTITKRNLGMMFLYIAVFLTISIFVSKTLGDSDPSGFTAKRLNIAVIDRDESLLSKGLKNHLRQFHHVKDVPDDAAVLQDKLFYRDIYYAVIIPENFEQNYTKNTEKLPVIKVPGSTSGHYVDQQINTFLNNIRTLTAGGFSASEALEYTEESLSFRPNVRLIDQTGHNGNMAKHAYMFQYIPYIILSILCYILSYIMLSFGNKDVKNRILCSCTSTRSMNLQLILGHIVIGLGIFLICVSMPAILYPKDFLTDPNLPYYLINSFLMMLVALSIAFLISSFPLREETINGIVNVVSLGMSFICGVFVSMDILGKGVKTLARFLPVYWYEIVNNLLARNHSLSASQTNELWQCYGIQLLFALSFLAVAMVIRRKRPS</sequence>
<dbReference type="Pfam" id="PF12698">
    <property type="entry name" value="ABC2_membrane_3"/>
    <property type="match status" value="1"/>
</dbReference>
<dbReference type="EMBL" id="JAAIUO010000001">
    <property type="protein sequence ID" value="NSK13433.1"/>
    <property type="molecule type" value="Genomic_DNA"/>
</dbReference>
<dbReference type="RefSeq" id="WP_101694590.1">
    <property type="nucleotide sequence ID" value="NZ_JAAITX010000001.1"/>
</dbReference>
<dbReference type="Proteomes" id="UP000701680">
    <property type="component" value="Unassembled WGS sequence"/>
</dbReference>
<dbReference type="GO" id="GO:0005886">
    <property type="term" value="C:plasma membrane"/>
    <property type="evidence" value="ECO:0007669"/>
    <property type="project" value="UniProtKB-SubCell"/>
</dbReference>
<gene>
    <name evidence="9" type="ORF">G5A66_01995</name>
    <name evidence="8" type="ORF">G5A75_00815</name>
</gene>
<evidence type="ECO:0000256" key="2">
    <source>
        <dbReference type="ARBA" id="ARBA00022475"/>
    </source>
</evidence>
<feature type="transmembrane region" description="Helical" evidence="6">
    <location>
        <begin position="360"/>
        <end position="377"/>
    </location>
</feature>
<keyword evidence="3 6" id="KW-0812">Transmembrane</keyword>
<evidence type="ECO:0000313" key="8">
    <source>
        <dbReference type="EMBL" id="NSK13433.1"/>
    </source>
</evidence>
<feature type="transmembrane region" description="Helical" evidence="6">
    <location>
        <begin position="297"/>
        <end position="316"/>
    </location>
</feature>
<accession>A0A850HCE2</accession>
<keyword evidence="10" id="KW-1185">Reference proteome</keyword>
<dbReference type="Proteomes" id="UP000528555">
    <property type="component" value="Unassembled WGS sequence"/>
</dbReference>
<evidence type="ECO:0000256" key="3">
    <source>
        <dbReference type="ARBA" id="ARBA00022692"/>
    </source>
</evidence>
<keyword evidence="5 6" id="KW-0472">Membrane</keyword>
<evidence type="ECO:0000259" key="7">
    <source>
        <dbReference type="Pfam" id="PF12698"/>
    </source>
</evidence>
<feature type="transmembrane region" description="Helical" evidence="6">
    <location>
        <begin position="15"/>
        <end position="32"/>
    </location>
</feature>
<feature type="domain" description="ABC-2 type transporter transmembrane" evidence="7">
    <location>
        <begin position="18"/>
        <end position="374"/>
    </location>
</feature>
<evidence type="ECO:0000313" key="10">
    <source>
        <dbReference type="Proteomes" id="UP000528555"/>
    </source>
</evidence>
<reference evidence="10 11" key="1">
    <citation type="journal article" date="2020" name="Cell Host Microbe">
        <title>Functional and Genomic Variation between Human-Derived Isolates of Lachnospiraceae Reveals Inter- and Intra-Species Diversity.</title>
        <authorList>
            <person name="Sorbara M.T."/>
            <person name="Littmann E.R."/>
            <person name="Fontana E."/>
            <person name="Moody T.U."/>
            <person name="Kohout C.E."/>
            <person name="Gjonbalaj M."/>
            <person name="Eaton V."/>
            <person name="Seok R."/>
            <person name="Leiner I.M."/>
            <person name="Pamer E.G."/>
        </authorList>
    </citation>
    <scope>NUCLEOTIDE SEQUENCE [LARGE SCALE GENOMIC DNA]</scope>
    <source>
        <strain evidence="9 10">MSK.17.11</strain>
        <strain evidence="8 11">MSK.17.38</strain>
    </source>
</reference>
<evidence type="ECO:0000313" key="9">
    <source>
        <dbReference type="EMBL" id="NVH57438.1"/>
    </source>
</evidence>
<protein>
    <submittedName>
        <fullName evidence="9">ABC transporter permease</fullName>
    </submittedName>
</protein>
<feature type="transmembrane region" description="Helical" evidence="6">
    <location>
        <begin position="229"/>
        <end position="254"/>
    </location>
</feature>